<dbReference type="STRING" id="1873524.HSR6_0684"/>
<dbReference type="EMBL" id="CP016070">
    <property type="protein sequence ID" value="AOW79851.1"/>
    <property type="molecule type" value="Genomic_DNA"/>
</dbReference>
<dbReference type="KEGG" id="hhsr:HSR6_0684"/>
<keyword evidence="4 10" id="KW-0004">4Fe-4S</keyword>
<evidence type="ECO:0000259" key="11">
    <source>
        <dbReference type="Pfam" id="PF01058"/>
    </source>
</evidence>
<dbReference type="EC" id="1.12.5.1" evidence="13"/>
<feature type="binding site" evidence="10">
    <location>
        <position position="292"/>
    </location>
    <ligand>
        <name>[3Fe-4S] cluster</name>
        <dbReference type="ChEBI" id="CHEBI:21137"/>
    </ligand>
</feature>
<dbReference type="Pfam" id="PF01058">
    <property type="entry name" value="Oxidored_q6"/>
    <property type="match status" value="1"/>
</dbReference>
<dbReference type="NCBIfam" id="TIGR01409">
    <property type="entry name" value="TAT_signal_seq"/>
    <property type="match status" value="1"/>
</dbReference>
<reference evidence="13 15" key="1">
    <citation type="submission" date="2016-06" db="EMBL/GenBank/DDBJ databases">
        <title>Discovery of anaerobic lithoheterotrophic haloarchaeon capable of sulfur respiration by hydrogen and formate.</title>
        <authorList>
            <person name="Sorokin D.Y."/>
            <person name="Kublanov I.V."/>
            <person name="Roman P."/>
            <person name="Sinninghe Damste J.S."/>
            <person name="Golyshin P.N."/>
            <person name="Rojo D."/>
            <person name="Ciordia S."/>
            <person name="Mena Md.C."/>
            <person name="Ferrer M."/>
            <person name="Smedile F."/>
            <person name="Messina E."/>
            <person name="La Cono V."/>
            <person name="Yakimov M.M."/>
        </authorList>
    </citation>
    <scope>NUCLEOTIDE SEQUENCE [LARGE SCALE GENOMIC DNA]</scope>
    <source>
        <strain evidence="13 15">HTSR1</strain>
    </source>
</reference>
<evidence type="ECO:0000313" key="15">
    <source>
        <dbReference type="Proteomes" id="UP000185608"/>
    </source>
</evidence>
<comment type="cofactor">
    <cofactor evidence="1">
        <name>[4Fe-4S] cluster</name>
        <dbReference type="ChEBI" id="CHEBI:49883"/>
    </cofactor>
</comment>
<dbReference type="KEGG" id="halh:HTSR_0658"/>
<gene>
    <name evidence="14" type="ORF">HSR6_0684</name>
    <name evidence="13" type="ORF">HTSR_0658</name>
</gene>
<keyword evidence="10" id="KW-0003">3Fe-4S</keyword>
<dbReference type="GO" id="GO:0016020">
    <property type="term" value="C:membrane"/>
    <property type="evidence" value="ECO:0007669"/>
    <property type="project" value="TreeGrafter"/>
</dbReference>
<organism evidence="13 15">
    <name type="scientific">Halodesulfurarchaeum formicicum</name>
    <dbReference type="NCBI Taxonomy" id="1873524"/>
    <lineage>
        <taxon>Archaea</taxon>
        <taxon>Methanobacteriati</taxon>
        <taxon>Methanobacteriota</taxon>
        <taxon>Stenosarchaea group</taxon>
        <taxon>Halobacteria</taxon>
        <taxon>Halobacteriales</taxon>
        <taxon>Halobacteriaceae</taxon>
        <taxon>Halodesulfurarchaeum</taxon>
    </lineage>
</organism>
<dbReference type="PIRSF" id="PIRSF000310">
    <property type="entry name" value="NiFe_hyd_ssu"/>
    <property type="match status" value="1"/>
</dbReference>
<dbReference type="PANTHER" id="PTHR30013:SF5">
    <property type="entry name" value="HYDROGENASE SMALL SUBUNIT"/>
    <property type="match status" value="1"/>
</dbReference>
<keyword evidence="5 10" id="KW-0479">Metal-binding</keyword>
<evidence type="ECO:0000256" key="2">
    <source>
        <dbReference type="ARBA" id="ARBA00004196"/>
    </source>
</evidence>
<keyword evidence="16" id="KW-1185">Reference proteome</keyword>
<accession>A0A1J1ABH1</accession>
<dbReference type="EC" id="1.12.99.6" evidence="14"/>
<dbReference type="GO" id="GO:0051539">
    <property type="term" value="F:4 iron, 4 sulfur cluster binding"/>
    <property type="evidence" value="ECO:0007669"/>
    <property type="project" value="UniProtKB-KW"/>
</dbReference>
<evidence type="ECO:0000256" key="9">
    <source>
        <dbReference type="ARBA" id="ARBA00023014"/>
    </source>
</evidence>
<feature type="binding site" evidence="10">
    <location>
        <position position="198"/>
    </location>
    <ligand>
        <name>[4Fe-4S] cluster</name>
        <dbReference type="ChEBI" id="CHEBI:49883"/>
        <label>1</label>
    </ligand>
</feature>
<dbReference type="GO" id="GO:0009055">
    <property type="term" value="F:electron transfer activity"/>
    <property type="evidence" value="ECO:0007669"/>
    <property type="project" value="TreeGrafter"/>
</dbReference>
<evidence type="ECO:0000256" key="3">
    <source>
        <dbReference type="ARBA" id="ARBA00006605"/>
    </source>
</evidence>
<dbReference type="OrthoDB" id="37913at2157"/>
<dbReference type="Proteomes" id="UP000186165">
    <property type="component" value="Chromosome"/>
</dbReference>
<dbReference type="GO" id="GO:0046872">
    <property type="term" value="F:metal ion binding"/>
    <property type="evidence" value="ECO:0007669"/>
    <property type="project" value="UniProtKB-KW"/>
</dbReference>
<dbReference type="InterPro" id="IPR019546">
    <property type="entry name" value="TAT_signal_bac_arc"/>
</dbReference>
<feature type="binding site" evidence="10">
    <location>
        <position position="264"/>
    </location>
    <ligand>
        <name>[4Fe-4S] cluster</name>
        <dbReference type="ChEBI" id="CHEBI:49883"/>
        <label>2</label>
    </ligand>
</feature>
<feature type="binding site" evidence="10">
    <location>
        <position position="52"/>
    </location>
    <ligand>
        <name>[4Fe-4S] cluster</name>
        <dbReference type="ChEBI" id="CHEBI:49883"/>
        <label>1</label>
    </ligand>
</feature>
<dbReference type="GO" id="GO:0033748">
    <property type="term" value="F:hydrogenase (acceptor) activity"/>
    <property type="evidence" value="ECO:0007669"/>
    <property type="project" value="UniProtKB-EC"/>
</dbReference>
<evidence type="ECO:0000256" key="7">
    <source>
        <dbReference type="ARBA" id="ARBA00023002"/>
    </source>
</evidence>
<feature type="binding site" evidence="10">
    <location>
        <position position="238"/>
    </location>
    <ligand>
        <name>[4Fe-4S] cluster</name>
        <dbReference type="ChEBI" id="CHEBI:49883"/>
        <label>2</label>
    </ligand>
</feature>
<dbReference type="GO" id="GO:0009061">
    <property type="term" value="P:anaerobic respiration"/>
    <property type="evidence" value="ECO:0007669"/>
    <property type="project" value="TreeGrafter"/>
</dbReference>
<name>A0A1D8S3E0_9EURY</name>
<dbReference type="PANTHER" id="PTHR30013">
    <property type="entry name" value="NIFE / NIFESE HYDROGENASE SMALL SUBUNIT FAMILY MEMBER"/>
    <property type="match status" value="1"/>
</dbReference>
<evidence type="ECO:0000259" key="12">
    <source>
        <dbReference type="Pfam" id="PF14720"/>
    </source>
</evidence>
<keyword evidence="7 13" id="KW-0560">Oxidoreductase</keyword>
<feature type="domain" description="NADH:ubiquinone oxidoreductase-like 20kDa subunit" evidence="11">
    <location>
        <begin position="49"/>
        <end position="210"/>
    </location>
</feature>
<dbReference type="SUPFAM" id="SSF56770">
    <property type="entry name" value="HydA/Nqo6-like"/>
    <property type="match status" value="1"/>
</dbReference>
<dbReference type="InterPro" id="IPR001821">
    <property type="entry name" value="NiFe_hydrogenase_ssu"/>
</dbReference>
<dbReference type="RefSeq" id="WP_070364591.1">
    <property type="nucleotide sequence ID" value="NZ_CP016070.1"/>
</dbReference>
<keyword evidence="9 10" id="KW-0411">Iron-sulfur</keyword>
<feature type="binding site" evidence="10">
    <location>
        <position position="141"/>
    </location>
    <ligand>
        <name>[4Fe-4S] cluster</name>
        <dbReference type="ChEBI" id="CHEBI:49883"/>
        <label>1</label>
    </ligand>
</feature>
<feature type="binding site" evidence="10">
    <location>
        <position position="295"/>
    </location>
    <ligand>
        <name>[3Fe-4S] cluster</name>
        <dbReference type="ChEBI" id="CHEBI:21137"/>
    </ligand>
</feature>
<feature type="binding site" evidence="10">
    <location>
        <position position="258"/>
    </location>
    <ligand>
        <name>[4Fe-4S] cluster</name>
        <dbReference type="ChEBI" id="CHEBI:49883"/>
        <label>2</label>
    </ligand>
</feature>
<comment type="similarity">
    <text evidence="3">Belongs to the [NiFe]/[NiFeSe] hydrogenase small subunit family.</text>
</comment>
<dbReference type="PROSITE" id="PS51318">
    <property type="entry name" value="TAT"/>
    <property type="match status" value="1"/>
</dbReference>
<accession>A0A1D8S3E0</accession>
<dbReference type="GO" id="GO:0044569">
    <property type="term" value="C:[Ni-Fe] hydrogenase complex"/>
    <property type="evidence" value="ECO:0007669"/>
    <property type="project" value="TreeGrafter"/>
</dbReference>
<protein>
    <submittedName>
        <fullName evidence="13">Ni/Fe-hydrogenase small subunit</fullName>
        <ecNumber evidence="13">1.12.5.1</ecNumber>
        <ecNumber evidence="14">1.12.99.6</ecNumber>
    </submittedName>
</protein>
<evidence type="ECO:0000256" key="4">
    <source>
        <dbReference type="ARBA" id="ARBA00022485"/>
    </source>
</evidence>
<dbReference type="Gene3D" id="3.40.50.700">
    <property type="entry name" value="NADH:ubiquinone oxidoreductase-like, 20kDa subunit"/>
    <property type="match status" value="1"/>
</dbReference>
<evidence type="ECO:0000256" key="8">
    <source>
        <dbReference type="ARBA" id="ARBA00023004"/>
    </source>
</evidence>
<dbReference type="GO" id="GO:0008901">
    <property type="term" value="F:ferredoxin hydrogenase activity"/>
    <property type="evidence" value="ECO:0007669"/>
    <property type="project" value="InterPro"/>
</dbReference>
<dbReference type="InterPro" id="IPR037148">
    <property type="entry name" value="NiFe-Hase_small_C_sf"/>
</dbReference>
<keyword evidence="6" id="KW-0732">Signal</keyword>
<dbReference type="InterPro" id="IPR027394">
    <property type="entry name" value="Cytochrome-c3_hydrogenase_C"/>
</dbReference>
<evidence type="ECO:0000313" key="16">
    <source>
        <dbReference type="Proteomes" id="UP000186165"/>
    </source>
</evidence>
<dbReference type="InterPro" id="IPR006311">
    <property type="entry name" value="TAT_signal"/>
</dbReference>
<evidence type="ECO:0000256" key="5">
    <source>
        <dbReference type="ARBA" id="ARBA00022723"/>
    </source>
</evidence>
<evidence type="ECO:0000256" key="10">
    <source>
        <dbReference type="PIRSR" id="PIRSR000310-1"/>
    </source>
</evidence>
<sequence length="369" mass="39297">MTTRRNFLRLVGSTAAGGVISQYGTEIARAFEQVAEGDMEVVWFQGQSCTGCTISTLQAQYPTLEEALNEFRLEVTFHPTIMPEAGEAAIESMSMSPDILIVEGSIPTDIPEAATIGGRTAEDWVTDLAPQSDIIVSVGNCAAFGGWPAAENKKRLYDLGENVTGAKGLQFEKRKKGGVLGADFTGGAGLPVVNLGGCPPNPDYVLLTLATVLNGHVPELDEYNRPLPFYEPLVHDNCMHRGYFDRGEFADKPGGEGCLLKQGCKGPYTHCDDQTRLWNDGTSVCLNVSAPCIGCMEPGFWDRFSPFQQEMEGSPVLGNVSATQAGAVGVAAAAAGIGAHLGRRAMGYGKFESAEKADAETKAAEEDTE</sequence>
<dbReference type="GO" id="GO:0051538">
    <property type="term" value="F:3 iron, 4 sulfur cluster binding"/>
    <property type="evidence" value="ECO:0007669"/>
    <property type="project" value="UniProtKB-KW"/>
</dbReference>
<dbReference type="GO" id="GO:0009375">
    <property type="term" value="C:ferredoxin hydrogenase complex"/>
    <property type="evidence" value="ECO:0007669"/>
    <property type="project" value="InterPro"/>
</dbReference>
<evidence type="ECO:0000313" key="13">
    <source>
        <dbReference type="EMBL" id="AOW79851.1"/>
    </source>
</evidence>
<keyword evidence="8 10" id="KW-0408">Iron</keyword>
<reference evidence="14" key="3">
    <citation type="journal article" date="2017" name="ISME J.">
        <title>Discovery of anaerobic lithoheterotrophic haloarchaea, ubiquitous in hypersaline habitats.</title>
        <authorList>
            <person name="Sorokin D.Y."/>
            <person name="Messina E."/>
            <person name="Smedile F."/>
            <person name="Roman P."/>
            <person name="Damste J.S.S."/>
            <person name="Ciordia S."/>
            <person name="Mena M.C."/>
            <person name="Ferrer M."/>
            <person name="Golyshin P.N."/>
            <person name="Kublanov I.V."/>
            <person name="Samarov N.I."/>
            <person name="Toshchakov S.V."/>
            <person name="La Cono V."/>
            <person name="Yakimov M.M."/>
        </authorList>
    </citation>
    <scope>NUCLEOTIDE SEQUENCE</scope>
    <source>
        <strain evidence="14">HSR6</strain>
    </source>
</reference>
<dbReference type="InterPro" id="IPR006137">
    <property type="entry name" value="NADH_UbQ_OxRdtase-like_20kDa"/>
</dbReference>
<dbReference type="Proteomes" id="UP000185608">
    <property type="component" value="Chromosome"/>
</dbReference>
<evidence type="ECO:0000256" key="1">
    <source>
        <dbReference type="ARBA" id="ARBA00001966"/>
    </source>
</evidence>
<dbReference type="EMBL" id="CP016804">
    <property type="protein sequence ID" value="APE95144.1"/>
    <property type="molecule type" value="Genomic_DNA"/>
</dbReference>
<evidence type="ECO:0000313" key="14">
    <source>
        <dbReference type="EMBL" id="APE95144.1"/>
    </source>
</evidence>
<comment type="subcellular location">
    <subcellularLocation>
        <location evidence="2">Cell envelope</location>
    </subcellularLocation>
</comment>
<proteinExistence type="inferred from homology"/>
<dbReference type="PRINTS" id="PR00614">
    <property type="entry name" value="NIHGNASESMLL"/>
</dbReference>
<dbReference type="GO" id="GO:0047067">
    <property type="term" value="F:hydrogen:quinone oxidoreductase activity"/>
    <property type="evidence" value="ECO:0007669"/>
    <property type="project" value="UniProtKB-EC"/>
</dbReference>
<evidence type="ECO:0000256" key="6">
    <source>
        <dbReference type="ARBA" id="ARBA00022729"/>
    </source>
</evidence>
<feature type="domain" description="Cytochrome-c3 hydrogenase C-terminal" evidence="12">
    <location>
        <begin position="230"/>
        <end position="307"/>
    </location>
</feature>
<feature type="binding site" evidence="10">
    <location>
        <position position="49"/>
    </location>
    <ligand>
        <name>[4Fe-4S] cluster</name>
        <dbReference type="ChEBI" id="CHEBI:49883"/>
        <label>1</label>
    </ligand>
</feature>
<feature type="binding site" evidence="10">
    <location>
        <position position="235"/>
    </location>
    <ligand>
        <name>[4Fe-4S] cluster</name>
        <dbReference type="ChEBI" id="CHEBI:49883"/>
        <label>2</label>
    </ligand>
</feature>
<dbReference type="Pfam" id="PF14720">
    <property type="entry name" value="NiFe_hyd_SSU_C"/>
    <property type="match status" value="1"/>
</dbReference>
<reference evidence="16" key="2">
    <citation type="submission" date="2016-08" db="EMBL/GenBank/DDBJ databases">
        <title>Discovery of first anaerobic lithoheterotrophic haloarchae widely represented in hypersaline habitats.</title>
        <authorList>
            <person name="Sorokin D.Y."/>
            <person name="Kublanov I.V."/>
            <person name="Roman P."/>
            <person name="Sinninghe Damste J.S."/>
            <person name="Golyshin P.N."/>
            <person name="Rojo D."/>
            <person name="Ciordia S."/>
            <person name="Mena Md.C."/>
            <person name="Ferrer M."/>
            <person name="Smedile F."/>
            <person name="Messina E."/>
            <person name="La Cono V."/>
            <person name="Yakimov M.M."/>
        </authorList>
    </citation>
    <scope>NUCLEOTIDE SEQUENCE [LARGE SCALE GENOMIC DNA]</scope>
    <source>
        <strain evidence="16">HSR6</strain>
    </source>
</reference>
<dbReference type="AlphaFoldDB" id="A0A1D8S3E0"/>
<dbReference type="GeneID" id="30417206"/>
<dbReference type="InterPro" id="IPR037024">
    <property type="entry name" value="NiFe_Hase_small_N_sf"/>
</dbReference>
<dbReference type="Gene3D" id="4.10.480.10">
    <property type="entry name" value="Cytochrome-c3 hydrogenase, C-terminal domain"/>
    <property type="match status" value="1"/>
</dbReference>